<feature type="transmembrane region" description="Helical" evidence="2">
    <location>
        <begin position="112"/>
        <end position="135"/>
    </location>
</feature>
<gene>
    <name evidence="3" type="ORF">BRAN1462_LOCUS48130</name>
</gene>
<proteinExistence type="predicted"/>
<name>A0A7S2M724_9DINO</name>
<dbReference type="EMBL" id="HBGW01075687">
    <property type="protein sequence ID" value="CAD9626934.1"/>
    <property type="molecule type" value="Transcribed_RNA"/>
</dbReference>
<keyword evidence="2" id="KW-1133">Transmembrane helix</keyword>
<reference evidence="3" key="1">
    <citation type="submission" date="2021-01" db="EMBL/GenBank/DDBJ databases">
        <authorList>
            <person name="Corre E."/>
            <person name="Pelletier E."/>
            <person name="Niang G."/>
            <person name="Scheremetjew M."/>
            <person name="Finn R."/>
            <person name="Kale V."/>
            <person name="Holt S."/>
            <person name="Cochrane G."/>
            <person name="Meng A."/>
            <person name="Brown T."/>
            <person name="Cohen L."/>
        </authorList>
    </citation>
    <scope>NUCLEOTIDE SEQUENCE</scope>
    <source>
        <strain evidence="3">RCC3387</strain>
    </source>
</reference>
<dbReference type="Gene3D" id="1.20.1740.10">
    <property type="entry name" value="Amino acid/polyamine transporter I"/>
    <property type="match status" value="1"/>
</dbReference>
<feature type="transmembrane region" description="Helical" evidence="2">
    <location>
        <begin position="45"/>
        <end position="67"/>
    </location>
</feature>
<feature type="region of interest" description="Disordered" evidence="1">
    <location>
        <begin position="205"/>
        <end position="230"/>
    </location>
</feature>
<dbReference type="PANTHER" id="PTHR43243">
    <property type="entry name" value="INNER MEMBRANE TRANSPORTER YGJI-RELATED"/>
    <property type="match status" value="1"/>
</dbReference>
<dbReference type="AlphaFoldDB" id="A0A7S2M724"/>
<feature type="transmembrane region" description="Helical" evidence="2">
    <location>
        <begin position="147"/>
        <end position="167"/>
    </location>
</feature>
<evidence type="ECO:0000256" key="1">
    <source>
        <dbReference type="SAM" id="MobiDB-lite"/>
    </source>
</evidence>
<feature type="transmembrane region" description="Helical" evidence="2">
    <location>
        <begin position="21"/>
        <end position="39"/>
    </location>
</feature>
<feature type="transmembrane region" description="Helical" evidence="2">
    <location>
        <begin position="79"/>
        <end position="100"/>
    </location>
</feature>
<keyword evidence="2" id="KW-0812">Transmembrane</keyword>
<accession>A0A7S2M724</accession>
<evidence type="ECO:0000256" key="2">
    <source>
        <dbReference type="SAM" id="Phobius"/>
    </source>
</evidence>
<dbReference type="PANTHER" id="PTHR43243:SF82">
    <property type="entry name" value="CATIONIC AMINO ACID TRANSPORTER C-TERMINAL DOMAIN-CONTAINING PROTEIN"/>
    <property type="match status" value="1"/>
</dbReference>
<organism evidence="3">
    <name type="scientific">Zooxanthella nutricula</name>
    <dbReference type="NCBI Taxonomy" id="1333877"/>
    <lineage>
        <taxon>Eukaryota</taxon>
        <taxon>Sar</taxon>
        <taxon>Alveolata</taxon>
        <taxon>Dinophyceae</taxon>
        <taxon>Peridiniales</taxon>
        <taxon>Peridiniales incertae sedis</taxon>
        <taxon>Zooxanthella</taxon>
    </lineage>
</organism>
<evidence type="ECO:0008006" key="4">
    <source>
        <dbReference type="Google" id="ProtNLM"/>
    </source>
</evidence>
<dbReference type="GO" id="GO:0015171">
    <property type="term" value="F:amino acid transmembrane transporter activity"/>
    <property type="evidence" value="ECO:0007669"/>
    <property type="project" value="TreeGrafter"/>
</dbReference>
<protein>
    <recommendedName>
        <fullName evidence="4">Cationic amino acid transporter C-terminal domain-containing protein</fullName>
    </recommendedName>
</protein>
<evidence type="ECO:0000313" key="3">
    <source>
        <dbReference type="EMBL" id="CAD9626934.1"/>
    </source>
</evidence>
<feature type="transmembrane region" description="Helical" evidence="2">
    <location>
        <begin position="173"/>
        <end position="194"/>
    </location>
</feature>
<keyword evidence="2" id="KW-0472">Membrane</keyword>
<sequence>MSEDGLLPSVFRKSKRGIYRRGTTIVGAALTIIAAGVPFSVLWDIISVGVLLSFNLTNLSLVQIRYGNGGQISEPQVDGLSWVMFGSTGVAGFTLYYGVMRPCFDPELPIDWTMTAICIITVLCSFVAAGVIYTFEIRCDMDDPTIFKAFGVPFVPCVAMLFNFFLLAVIAPVNILCFGAFMVVVMGVYVGYVWTKRRVAKNNSHQNVDSTGSENFSSTDVSGSESNSEE</sequence>